<sequence>MTRLEPTAKIAGIVGAPRDLEKHLGRAVSAEQRVYILHSQSCVDSGIDLRECEYSIALDAGIDLGVWDEHQDVPVVLGISEEYGDLEPAPVEATTPTNRSE</sequence>
<dbReference type="EMBL" id="JAGTTN010000002">
    <property type="protein sequence ID" value="MCC2031815.1"/>
    <property type="molecule type" value="Genomic_DNA"/>
</dbReference>
<reference evidence="1" key="1">
    <citation type="submission" date="2021-04" db="EMBL/GenBank/DDBJ databases">
        <title>Microbacterium tenobrionis sp. nov. and Microbacterium allomyrinae sp. nov., isolated from larvae of Tenobrio molitor and Allomyrina dichotoma, respectively.</title>
        <authorList>
            <person name="Lee S.D."/>
        </authorList>
    </citation>
    <scope>NUCLEOTIDE SEQUENCE</scope>
    <source>
        <strain evidence="1">BWT-G7</strain>
    </source>
</reference>
<keyword evidence="2" id="KW-1185">Reference proteome</keyword>
<dbReference type="RefSeq" id="WP_229383747.1">
    <property type="nucleotide sequence ID" value="NZ_JAGTTN010000002.1"/>
</dbReference>
<organism evidence="1 2">
    <name type="scientific">Microbacterium allomyrinae</name>
    <dbReference type="NCBI Taxonomy" id="2830666"/>
    <lineage>
        <taxon>Bacteria</taxon>
        <taxon>Bacillati</taxon>
        <taxon>Actinomycetota</taxon>
        <taxon>Actinomycetes</taxon>
        <taxon>Micrococcales</taxon>
        <taxon>Microbacteriaceae</taxon>
        <taxon>Microbacterium</taxon>
    </lineage>
</organism>
<comment type="caution">
    <text evidence="1">The sequence shown here is derived from an EMBL/GenBank/DDBJ whole genome shotgun (WGS) entry which is preliminary data.</text>
</comment>
<name>A0A9X1S3B6_9MICO</name>
<proteinExistence type="predicted"/>
<dbReference type="Proteomes" id="UP001139354">
    <property type="component" value="Unassembled WGS sequence"/>
</dbReference>
<protein>
    <submittedName>
        <fullName evidence="1">Uncharacterized protein</fullName>
    </submittedName>
</protein>
<dbReference type="AlphaFoldDB" id="A0A9X1S3B6"/>
<gene>
    <name evidence="1" type="ORF">KEC57_06410</name>
</gene>
<evidence type="ECO:0000313" key="1">
    <source>
        <dbReference type="EMBL" id="MCC2031815.1"/>
    </source>
</evidence>
<evidence type="ECO:0000313" key="2">
    <source>
        <dbReference type="Proteomes" id="UP001139354"/>
    </source>
</evidence>
<accession>A0A9X1S3B6</accession>